<name>A0ABX4MB13_9ACTO</name>
<dbReference type="EMBL" id="MTPX02000041">
    <property type="protein sequence ID" value="PHP52662.1"/>
    <property type="molecule type" value="Genomic_DNA"/>
</dbReference>
<evidence type="ECO:0000313" key="1">
    <source>
        <dbReference type="EMBL" id="PHP52662.1"/>
    </source>
</evidence>
<sequence length="375" mass="38787">MMSLDARVITEPSGAWNAARSLNTISTTVSDASDDVAATRRTIASDCFSESTNAALSKLSTQSSDLDDASSDATSLSKALDDFGYSMDSVKNRLADVIADATAAGLTVSGSTIQEPVDDDSDADYATKKATYDSLSSTLSLIRADESTAHDTLISACDSLKSVGEWFRDQFIPTWDSSGVSKTADIADGVANGAQWATIRAISVFRPRYPKGHPGAGRFMAAVDRSKMGLLETLWAETKTTNWVNKPYTRGTTAWKVQQYAGKAARVTKGIGIGAAVFSGFVGGYEQYQKDSANPSMGEGEKIACAGTQAVTQGAGAYGGAWFGAQVGMTVGAVGGPVGVAVGGIVGGAIGGIAGSAAGKWLGDRINEGWSKLFG</sequence>
<accession>A0ABX4MB13</accession>
<protein>
    <submittedName>
        <fullName evidence="1">Uncharacterized protein</fullName>
    </submittedName>
</protein>
<gene>
    <name evidence="1" type="ORF">BW737_007220</name>
</gene>
<keyword evidence="2" id="KW-1185">Reference proteome</keyword>
<organism evidence="1 2">
    <name type="scientific">Actinomyces ruminis</name>
    <dbReference type="NCBI Taxonomy" id="1937003"/>
    <lineage>
        <taxon>Bacteria</taxon>
        <taxon>Bacillati</taxon>
        <taxon>Actinomycetota</taxon>
        <taxon>Actinomycetes</taxon>
        <taxon>Actinomycetales</taxon>
        <taxon>Actinomycetaceae</taxon>
        <taxon>Actinomyces</taxon>
    </lineage>
</organism>
<evidence type="ECO:0000313" key="2">
    <source>
        <dbReference type="Proteomes" id="UP000194577"/>
    </source>
</evidence>
<dbReference type="Proteomes" id="UP000194577">
    <property type="component" value="Unassembled WGS sequence"/>
</dbReference>
<proteinExistence type="predicted"/>
<comment type="caution">
    <text evidence="1">The sequence shown here is derived from an EMBL/GenBank/DDBJ whole genome shotgun (WGS) entry which is preliminary data.</text>
</comment>
<reference evidence="1 2" key="1">
    <citation type="submission" date="2017-10" db="EMBL/GenBank/DDBJ databases">
        <title>Draft genome sequence of cellulolytic Actinomyces sp CtC72 isolated from cattle rumen fluid.</title>
        <authorList>
            <person name="Joshi A.J."/>
            <person name="Vasudevan G."/>
            <person name="Lanjekar V.B."/>
            <person name="Hivarkar S."/>
            <person name="Engineer A."/>
            <person name="Pore S.D."/>
            <person name="Dhakephalkar P.K."/>
            <person name="Dagar S."/>
        </authorList>
    </citation>
    <scope>NUCLEOTIDE SEQUENCE [LARGE SCALE GENOMIC DNA]</scope>
    <source>
        <strain evidence="2">CtC72</strain>
    </source>
</reference>